<evidence type="ECO:0000256" key="6">
    <source>
        <dbReference type="ARBA" id="ARBA00022989"/>
    </source>
</evidence>
<feature type="transmembrane region" description="Helical" evidence="8">
    <location>
        <begin position="21"/>
        <end position="44"/>
    </location>
</feature>
<comment type="subcellular location">
    <subcellularLocation>
        <location evidence="1">Cell membrane</location>
        <topology evidence="1">Multi-pass membrane protein</topology>
    </subcellularLocation>
</comment>
<comment type="similarity">
    <text evidence="2">Belongs to the AzlC family.</text>
</comment>
<keyword evidence="6 8" id="KW-1133">Transmembrane helix</keyword>
<name>A0ABU2ISW5_9GAMM</name>
<keyword evidence="7 8" id="KW-0472">Membrane</keyword>
<evidence type="ECO:0000256" key="4">
    <source>
        <dbReference type="ARBA" id="ARBA00022475"/>
    </source>
</evidence>
<evidence type="ECO:0000313" key="10">
    <source>
        <dbReference type="Proteomes" id="UP001252207"/>
    </source>
</evidence>
<keyword evidence="10" id="KW-1185">Reference proteome</keyword>
<organism evidence="9 10">
    <name type="scientific">Providencia huaxiensis</name>
    <dbReference type="NCBI Taxonomy" id="2027290"/>
    <lineage>
        <taxon>Bacteria</taxon>
        <taxon>Pseudomonadati</taxon>
        <taxon>Pseudomonadota</taxon>
        <taxon>Gammaproteobacteria</taxon>
        <taxon>Enterobacterales</taxon>
        <taxon>Morganellaceae</taxon>
        <taxon>Providencia</taxon>
    </lineage>
</organism>
<evidence type="ECO:0000256" key="3">
    <source>
        <dbReference type="ARBA" id="ARBA00022448"/>
    </source>
</evidence>
<keyword evidence="5 8" id="KW-0812">Transmembrane</keyword>
<comment type="caution">
    <text evidence="9">The sequence shown here is derived from an EMBL/GenBank/DDBJ whole genome shotgun (WGS) entry which is preliminary data.</text>
</comment>
<evidence type="ECO:0000256" key="1">
    <source>
        <dbReference type="ARBA" id="ARBA00004651"/>
    </source>
</evidence>
<accession>A0ABU2ISW5</accession>
<feature type="transmembrane region" description="Helical" evidence="8">
    <location>
        <begin position="222"/>
        <end position="240"/>
    </location>
</feature>
<feature type="transmembrane region" description="Helical" evidence="8">
    <location>
        <begin position="144"/>
        <end position="169"/>
    </location>
</feature>
<dbReference type="PANTHER" id="PTHR34979:SF1">
    <property type="entry name" value="INNER MEMBRANE PROTEIN YGAZ"/>
    <property type="match status" value="1"/>
</dbReference>
<proteinExistence type="inferred from homology"/>
<reference evidence="9 10" key="1">
    <citation type="submission" date="2022-06" db="EMBL/GenBank/DDBJ databases">
        <title>Chromosome and plasmid sequencings of Enterobacteriales species co-exiting double carbapenemases.</title>
        <authorList>
            <person name="Fu Y."/>
        </authorList>
    </citation>
    <scope>NUCLEOTIDE SEQUENCE [LARGE SCALE GENOMIC DNA]</scope>
    <source>
        <strain evidence="9 10">21030615019</strain>
    </source>
</reference>
<evidence type="ECO:0000256" key="7">
    <source>
        <dbReference type="ARBA" id="ARBA00023136"/>
    </source>
</evidence>
<dbReference type="InterPro" id="IPR011606">
    <property type="entry name" value="Brnchd-chn_aa_trnsp_permease"/>
</dbReference>
<feature type="transmembrane region" description="Helical" evidence="8">
    <location>
        <begin position="175"/>
        <end position="192"/>
    </location>
</feature>
<dbReference type="PANTHER" id="PTHR34979">
    <property type="entry name" value="INNER MEMBRANE PROTEIN YGAZ"/>
    <property type="match status" value="1"/>
</dbReference>
<evidence type="ECO:0000256" key="5">
    <source>
        <dbReference type="ARBA" id="ARBA00022692"/>
    </source>
</evidence>
<sequence>MLKNKLYSNSYASIVKEIYRGLIYALPVLIGYIPFGLLLGTQAAQKGISPLEMGMMTGLNFGGGSEFAVMPIWSPMPNILTIVLITILVNSRYLIMGITFAPLIYHLPPKKALPTLFAMSDESWALGMADAARRKASGLTPFSGWFYIGLAGAMWLTWAISTIAGVIVGPMLGDITTWGFDMAFPAVFFVLLKGMWKGLRASIPWVVSLICATVTYQFISNALYVPVGVAAGFATILLMGDKN</sequence>
<evidence type="ECO:0000256" key="2">
    <source>
        <dbReference type="ARBA" id="ARBA00010735"/>
    </source>
</evidence>
<keyword evidence="4" id="KW-1003">Cell membrane</keyword>
<evidence type="ECO:0000313" key="9">
    <source>
        <dbReference type="EMBL" id="MDT0131872.1"/>
    </source>
</evidence>
<dbReference type="EMBL" id="JANAVW010000001">
    <property type="protein sequence ID" value="MDT0131872.1"/>
    <property type="molecule type" value="Genomic_DNA"/>
</dbReference>
<protein>
    <submittedName>
        <fullName evidence="9">AzlC family ABC transporter permease</fullName>
    </submittedName>
</protein>
<dbReference type="RefSeq" id="WP_102140584.1">
    <property type="nucleotide sequence ID" value="NZ_CP031123.2"/>
</dbReference>
<dbReference type="GeneID" id="89488213"/>
<keyword evidence="3" id="KW-0813">Transport</keyword>
<evidence type="ECO:0000256" key="8">
    <source>
        <dbReference type="SAM" id="Phobius"/>
    </source>
</evidence>
<gene>
    <name evidence="9" type="ORF">NLX89_00715</name>
</gene>
<dbReference type="Pfam" id="PF03591">
    <property type="entry name" value="AzlC"/>
    <property type="match status" value="1"/>
</dbReference>
<dbReference type="Proteomes" id="UP001252207">
    <property type="component" value="Unassembled WGS sequence"/>
</dbReference>